<dbReference type="KEGG" id="xak:KIMC2_03130"/>
<dbReference type="AlphaFoldDB" id="A0AAU9CZR1"/>
<evidence type="ECO:0000313" key="1">
    <source>
        <dbReference type="EMBL" id="BDR55751.1"/>
    </source>
</evidence>
<proteinExistence type="predicted"/>
<sequence>MKVKSNMTKEIFMFNSDRLKAKEQGVDDTWFAVNNDENNPLDYNPWNQDLAEIKKKFLLLDQCVILFRPAFAKDEYSNREYNKGCYFLEITNQDGSITYSSKKLYTWEQLTPLAALFKDLSFSAASRVWKAKKL</sequence>
<dbReference type="EMBL" id="AP026801">
    <property type="protein sequence ID" value="BDR55751.1"/>
    <property type="molecule type" value="Genomic_DNA"/>
</dbReference>
<evidence type="ECO:0000313" key="2">
    <source>
        <dbReference type="Proteomes" id="UP001321804"/>
    </source>
</evidence>
<name>A0AAU9CZR1_9LACO</name>
<organism evidence="1 2">
    <name type="scientific">Xylocopilactobacillus apis</name>
    <dbReference type="NCBI Taxonomy" id="2932183"/>
    <lineage>
        <taxon>Bacteria</taxon>
        <taxon>Bacillati</taxon>
        <taxon>Bacillota</taxon>
        <taxon>Bacilli</taxon>
        <taxon>Lactobacillales</taxon>
        <taxon>Lactobacillaceae</taxon>
        <taxon>Xylocopilactobacillus</taxon>
    </lineage>
</organism>
<keyword evidence="2" id="KW-1185">Reference proteome</keyword>
<gene>
    <name evidence="1" type="ORF">KIMC2_03130</name>
</gene>
<accession>A0AAU9CZR1</accession>
<reference evidence="1 2" key="1">
    <citation type="journal article" date="2023" name="Microbiol. Spectr.">
        <title>Symbiosis of Carpenter Bees with Uncharacterized Lactic Acid Bacteria Showing NAD Auxotrophy.</title>
        <authorList>
            <person name="Kawasaki S."/>
            <person name="Ozawa K."/>
            <person name="Mori T."/>
            <person name="Yamamoto A."/>
            <person name="Ito M."/>
            <person name="Ohkuma M."/>
            <person name="Sakamoto M."/>
            <person name="Matsutani M."/>
        </authorList>
    </citation>
    <scope>NUCLEOTIDE SEQUENCE [LARGE SCALE GENOMIC DNA]</scope>
    <source>
        <strain evidence="1 2">KimC2</strain>
    </source>
</reference>
<protein>
    <submittedName>
        <fullName evidence="1">Uncharacterized protein</fullName>
    </submittedName>
</protein>
<dbReference type="Proteomes" id="UP001321804">
    <property type="component" value="Chromosome"/>
</dbReference>